<dbReference type="Proteomes" id="UP000616885">
    <property type="component" value="Unassembled WGS sequence"/>
</dbReference>
<organism evidence="1 2">
    <name type="scientific">Bionectria ochroleuca</name>
    <name type="common">Gliocladium roseum</name>
    <dbReference type="NCBI Taxonomy" id="29856"/>
    <lineage>
        <taxon>Eukaryota</taxon>
        <taxon>Fungi</taxon>
        <taxon>Dikarya</taxon>
        <taxon>Ascomycota</taxon>
        <taxon>Pezizomycotina</taxon>
        <taxon>Sordariomycetes</taxon>
        <taxon>Hypocreomycetidae</taxon>
        <taxon>Hypocreales</taxon>
        <taxon>Bionectriaceae</taxon>
        <taxon>Clonostachys</taxon>
    </lineage>
</organism>
<evidence type="ECO:0000313" key="1">
    <source>
        <dbReference type="EMBL" id="KAF9752847.1"/>
    </source>
</evidence>
<name>A0A8H7NBY8_BIOOC</name>
<proteinExistence type="predicted"/>
<gene>
    <name evidence="1" type="ORF">IM811_011605</name>
</gene>
<protein>
    <submittedName>
        <fullName evidence="1">Uncharacterized protein</fullName>
    </submittedName>
</protein>
<dbReference type="EMBL" id="JADCTT010000004">
    <property type="protein sequence ID" value="KAF9752847.1"/>
    <property type="molecule type" value="Genomic_DNA"/>
</dbReference>
<evidence type="ECO:0000313" key="2">
    <source>
        <dbReference type="Proteomes" id="UP000616885"/>
    </source>
</evidence>
<sequence>MDHSTDEANAYYSDDSDVGQPDNNHYSAKRCVMPWCGYCGYEFNTGDRLRVWQKQDDLFIVTRLSLDVEYKPSWEIGQKISPEAEGSCQKLAFCACGLSAISQCKYWYDASRPACHEVCHDLRKATQYDYPTLFDFSEVRWPSFKPVRSDSSRRCAFMEDDLVTVLGGSIPNLPRETLHQIAEYSLYEHAITHLTTSLGNQLPKFSTLSLRKNVWAEYIDFEGQRYTRALFNDTDEAFTKVPSENKELILDAKTDHRGDTIFIEMAPLESEESSFPPTLLCQLWKKSLIYGGKQCGSKMNLSLQQLQMYGVKLRELMFQSERRDENSASIRDVLWPTPTSNRLYKLVSDIAQESSLYSDTALRQRSRRMDSVWLNGAGIYGLSFAIYNATVSRPIITIHVHQPGENFIFYREVERKVEGNVTWLYIPLGSEEVITEIWAKTAHEDLPISKFYDEELGRWAPDLANLTSCEYWELLLATSKGRVHQIGSARDSPDQTWTSLHNSMNGLKRIFFETTDDTRYGSWSIGFSDEDSHHEPVTISQLPSVLQNHPTALLPHTSHETSMNCSVASLAKVIEVTPCLRKPNRFSTVTKTCVSGLLLRYQSGHVERVGEARLDSVRASQKVLDPTQVLRFTVQEEGVKACTVSTTEEDDGPDTEYIDIPLRGMLEWCFDAEQAWISHDGCQIFPIPE</sequence>
<dbReference type="AlphaFoldDB" id="A0A8H7NBY8"/>
<comment type="caution">
    <text evidence="1">The sequence shown here is derived from an EMBL/GenBank/DDBJ whole genome shotgun (WGS) entry which is preliminary data.</text>
</comment>
<reference evidence="1" key="1">
    <citation type="submission" date="2020-10" db="EMBL/GenBank/DDBJ databases">
        <title>High-Quality Genome Resource of Clonostachys rosea strain S41 by Oxford Nanopore Long-Read Sequencing.</title>
        <authorList>
            <person name="Wang H."/>
        </authorList>
    </citation>
    <scope>NUCLEOTIDE SEQUENCE</scope>
    <source>
        <strain evidence="1">S41</strain>
    </source>
</reference>
<accession>A0A8H7NBY8</accession>